<evidence type="ECO:0000313" key="2">
    <source>
        <dbReference type="Proteomes" id="UP000199663"/>
    </source>
</evidence>
<gene>
    <name evidence="1" type="ORF">SAMN05444412_104166</name>
</gene>
<sequence>MDVFFNLEELIGASFECKFYLGLINVYKVLFIKILN</sequence>
<dbReference type="Proteomes" id="UP000199663">
    <property type="component" value="Unassembled WGS sequence"/>
</dbReference>
<dbReference type="EMBL" id="FNQC01000004">
    <property type="protein sequence ID" value="SDY98212.1"/>
    <property type="molecule type" value="Genomic_DNA"/>
</dbReference>
<organism evidence="1 2">
    <name type="scientific">Rhodonellum ikkaensis</name>
    <dbReference type="NCBI Taxonomy" id="336829"/>
    <lineage>
        <taxon>Bacteria</taxon>
        <taxon>Pseudomonadati</taxon>
        <taxon>Bacteroidota</taxon>
        <taxon>Cytophagia</taxon>
        <taxon>Cytophagales</taxon>
        <taxon>Cytophagaceae</taxon>
        <taxon>Rhodonellum</taxon>
    </lineage>
</organism>
<name>A0A1H3PAQ0_9BACT</name>
<reference evidence="1 2" key="1">
    <citation type="submission" date="2016-10" db="EMBL/GenBank/DDBJ databases">
        <authorList>
            <person name="Varghese N."/>
            <person name="Submissions S."/>
        </authorList>
    </citation>
    <scope>NUCLEOTIDE SEQUENCE [LARGE SCALE GENOMIC DNA]</scope>
    <source>
        <strain evidence="1 2">DSM 17997</strain>
    </source>
</reference>
<accession>A0A1H3PAQ0</accession>
<keyword evidence="2" id="KW-1185">Reference proteome</keyword>
<proteinExistence type="predicted"/>
<comment type="caution">
    <text evidence="1">The sequence shown here is derived from an EMBL/GenBank/DDBJ whole genome shotgun (WGS) entry which is preliminary data.</text>
</comment>
<protein>
    <submittedName>
        <fullName evidence="1">Uncharacterized protein</fullName>
    </submittedName>
</protein>
<evidence type="ECO:0000313" key="1">
    <source>
        <dbReference type="EMBL" id="SDY98212.1"/>
    </source>
</evidence>